<accession>A0A495JAD5</accession>
<dbReference type="EMBL" id="RBKU01000001">
    <property type="protein sequence ID" value="RKR85354.1"/>
    <property type="molecule type" value="Genomic_DNA"/>
</dbReference>
<feature type="transmembrane region" description="Helical" evidence="1">
    <location>
        <begin position="35"/>
        <end position="53"/>
    </location>
</feature>
<sequence length="257" mass="29485">MFPFIGEGGGYYYYIIVGLQIFCGYHAYQRGNLQRWIWLIVFLPVIGSAIYLFSEVFSGQRMRGPKIDVGAIINPGAKIKKLEDDLRFTDTFANRIKLADAYLASGQTDKAVELYETSLTGTFADNEHALSQLMTGYYNQNRYEDAIAIANKINRSQKFPKSKAHMLYAMALENTGQTELAEKEFKAMKGRYSCFEQRYQYGLFLKRAARYDDAHRIFTEIIDEVPHLGPIEKKTGREWFGKSREQLKAIANESVNK</sequence>
<protein>
    <recommendedName>
        <fullName evidence="4">Tetratricopeptide repeat protein</fullName>
    </recommendedName>
</protein>
<evidence type="ECO:0000313" key="2">
    <source>
        <dbReference type="EMBL" id="RKR85354.1"/>
    </source>
</evidence>
<name>A0A495JAD5_9SPHI</name>
<dbReference type="Pfam" id="PF13174">
    <property type="entry name" value="TPR_6"/>
    <property type="match status" value="1"/>
</dbReference>
<dbReference type="InterPro" id="IPR011990">
    <property type="entry name" value="TPR-like_helical_dom_sf"/>
</dbReference>
<keyword evidence="1" id="KW-0472">Membrane</keyword>
<dbReference type="InterPro" id="IPR014562">
    <property type="entry name" value="UCP030959_TPR_rpt-cont"/>
</dbReference>
<dbReference type="RefSeq" id="WP_121201411.1">
    <property type="nucleotide sequence ID" value="NZ_RBKU01000001.1"/>
</dbReference>
<proteinExistence type="predicted"/>
<dbReference type="Gene3D" id="1.25.40.10">
    <property type="entry name" value="Tetratricopeptide repeat domain"/>
    <property type="match status" value="1"/>
</dbReference>
<reference evidence="2 3" key="1">
    <citation type="submission" date="2018-10" db="EMBL/GenBank/DDBJ databases">
        <title>Genomic Encyclopedia of Archaeal and Bacterial Type Strains, Phase II (KMG-II): from individual species to whole genera.</title>
        <authorList>
            <person name="Goeker M."/>
        </authorList>
    </citation>
    <scope>NUCLEOTIDE SEQUENCE [LARGE SCALE GENOMIC DNA]</scope>
    <source>
        <strain evidence="2 3">DSM 18602</strain>
    </source>
</reference>
<comment type="caution">
    <text evidence="2">The sequence shown here is derived from an EMBL/GenBank/DDBJ whole genome shotgun (WGS) entry which is preliminary data.</text>
</comment>
<organism evidence="2 3">
    <name type="scientific">Mucilaginibacter gracilis</name>
    <dbReference type="NCBI Taxonomy" id="423350"/>
    <lineage>
        <taxon>Bacteria</taxon>
        <taxon>Pseudomonadati</taxon>
        <taxon>Bacteroidota</taxon>
        <taxon>Sphingobacteriia</taxon>
        <taxon>Sphingobacteriales</taxon>
        <taxon>Sphingobacteriaceae</taxon>
        <taxon>Mucilaginibacter</taxon>
    </lineage>
</organism>
<dbReference type="SUPFAM" id="SSF48452">
    <property type="entry name" value="TPR-like"/>
    <property type="match status" value="1"/>
</dbReference>
<dbReference type="PIRSF" id="PIRSF030959">
    <property type="entry name" value="UCP030959"/>
    <property type="match status" value="1"/>
</dbReference>
<gene>
    <name evidence="2" type="ORF">BDD43_5623</name>
</gene>
<keyword evidence="1" id="KW-1133">Transmembrane helix</keyword>
<feature type="transmembrane region" description="Helical" evidence="1">
    <location>
        <begin position="12"/>
        <end position="29"/>
    </location>
</feature>
<dbReference type="AlphaFoldDB" id="A0A495JAD5"/>
<evidence type="ECO:0008006" key="4">
    <source>
        <dbReference type="Google" id="ProtNLM"/>
    </source>
</evidence>
<evidence type="ECO:0000256" key="1">
    <source>
        <dbReference type="SAM" id="Phobius"/>
    </source>
</evidence>
<evidence type="ECO:0000313" key="3">
    <source>
        <dbReference type="Proteomes" id="UP000268007"/>
    </source>
</evidence>
<dbReference type="OrthoDB" id="794036at2"/>
<keyword evidence="1" id="KW-0812">Transmembrane</keyword>
<dbReference type="Proteomes" id="UP000268007">
    <property type="component" value="Unassembled WGS sequence"/>
</dbReference>
<dbReference type="InterPro" id="IPR019734">
    <property type="entry name" value="TPR_rpt"/>
</dbReference>
<keyword evidence="3" id="KW-1185">Reference proteome</keyword>